<dbReference type="KEGG" id="tdu:QJT80_04425"/>
<dbReference type="InterPro" id="IPR003439">
    <property type="entry name" value="ABC_transporter-like_ATP-bd"/>
</dbReference>
<feature type="transmembrane region" description="Helical" evidence="9">
    <location>
        <begin position="245"/>
        <end position="273"/>
    </location>
</feature>
<gene>
    <name evidence="12" type="primary">cydD</name>
    <name evidence="12" type="ORF">QJT80_04425</name>
</gene>
<dbReference type="InterPro" id="IPR003593">
    <property type="entry name" value="AAA+_ATPase"/>
</dbReference>
<proteinExistence type="predicted"/>
<sequence length="582" mass="64150">MSKTVNPAITKTLKQWQRHAGVWLNIAVALGFTAGLALIAQAWLLAQTLNAVLFKQASLSEVWPWLGGLLLLFLLRAALLWLSEQVAFQAATQVKLAVRQQLYAKVQRLGAAWLTNERSGDVVNSLSDGVEALEAYYARYTPAMLLMALVPLSILAVVFYFDVWSGLIMLLTAPLIPFFMILIGKGTEKRNQQQWRQLARMSAHFLDVIQGLTTLKLFNASQRETHVIAEVSEQYRQSTMSVLRVAFLSSFALEFLSTVSIALVAVFIGFRLFWGEMNFLSGFFVLLLTPEFYLPLRNMGTQYHARLQAIGAAERMVEILETPETETPPEESLQALPALFPLQFKQVEVVYNDGRQALNGFDLTIKAGQTIALIGASGAGKTTVLNLLLGFIQPTQGQILLGETDLATVPLAHWRKQIAWLPQQAHLFPGSVADNIRLGNAQSSLAAVQQAAQQAYAHDFIQALPHGYDTLIGEGGQGLSGGQIQRIALARVFLKDAPLVILDEATAHLDQQSEQWIQQAIQTLAQTRTVIMIAHRLHTIEQADLIVLMQQGQVVATGTHAQLVNSSAAYQQMLQAYTAEAL</sequence>
<accession>A0AA95KFG7</accession>
<dbReference type="InterPro" id="IPR027417">
    <property type="entry name" value="P-loop_NTPase"/>
</dbReference>
<dbReference type="SMART" id="SM00382">
    <property type="entry name" value="AAA"/>
    <property type="match status" value="1"/>
</dbReference>
<evidence type="ECO:0000256" key="3">
    <source>
        <dbReference type="ARBA" id="ARBA00022475"/>
    </source>
</evidence>
<feature type="transmembrane region" description="Helical" evidence="9">
    <location>
        <begin position="63"/>
        <end position="82"/>
    </location>
</feature>
<dbReference type="GO" id="GO:0140359">
    <property type="term" value="F:ABC-type transporter activity"/>
    <property type="evidence" value="ECO:0007669"/>
    <property type="project" value="InterPro"/>
</dbReference>
<evidence type="ECO:0000259" key="11">
    <source>
        <dbReference type="PROSITE" id="PS50929"/>
    </source>
</evidence>
<keyword evidence="7 9" id="KW-1133">Transmembrane helix</keyword>
<comment type="subcellular location">
    <subcellularLocation>
        <location evidence="1">Cell membrane</location>
        <topology evidence="1">Multi-pass membrane protein</topology>
    </subcellularLocation>
</comment>
<dbReference type="AlphaFoldDB" id="A0AA95KFG7"/>
<name>A0AA95KFG7_9GAMM</name>
<evidence type="ECO:0000256" key="5">
    <source>
        <dbReference type="ARBA" id="ARBA00022741"/>
    </source>
</evidence>
<dbReference type="Proteomes" id="UP001300672">
    <property type="component" value="Chromosome"/>
</dbReference>
<dbReference type="GO" id="GO:0016887">
    <property type="term" value="F:ATP hydrolysis activity"/>
    <property type="evidence" value="ECO:0007669"/>
    <property type="project" value="InterPro"/>
</dbReference>
<keyword evidence="2" id="KW-0813">Transport</keyword>
<dbReference type="PANTHER" id="PTHR24221:SF590">
    <property type="entry name" value="COMPONENT LINKED WITH THE ASSEMBLY OF CYTOCHROME' TRANSPORT TRANSMEMBRANE ATP-BINDING PROTEIN ABC TRANSPORTER CYDD-RELATED"/>
    <property type="match status" value="1"/>
</dbReference>
<keyword evidence="5" id="KW-0547">Nucleotide-binding</keyword>
<keyword evidence="3" id="KW-1003">Cell membrane</keyword>
<evidence type="ECO:0000256" key="9">
    <source>
        <dbReference type="SAM" id="Phobius"/>
    </source>
</evidence>
<reference evidence="12" key="2">
    <citation type="submission" date="2023-04" db="EMBL/GenBank/DDBJ databases">
        <authorList>
            <person name="Beletskiy A.V."/>
            <person name="Mardanov A.V."/>
            <person name="Ravin N.V."/>
        </authorList>
    </citation>
    <scope>NUCLEOTIDE SEQUENCE</scope>
    <source>
        <strain evidence="12">GKL-01</strain>
    </source>
</reference>
<dbReference type="InterPro" id="IPR039421">
    <property type="entry name" value="Type_1_exporter"/>
</dbReference>
<evidence type="ECO:0000256" key="2">
    <source>
        <dbReference type="ARBA" id="ARBA00022448"/>
    </source>
</evidence>
<dbReference type="GO" id="GO:0005886">
    <property type="term" value="C:plasma membrane"/>
    <property type="evidence" value="ECO:0007669"/>
    <property type="project" value="UniProtKB-SubCell"/>
</dbReference>
<dbReference type="Pfam" id="PF00005">
    <property type="entry name" value="ABC_tran"/>
    <property type="match status" value="1"/>
</dbReference>
<dbReference type="PROSITE" id="PS50893">
    <property type="entry name" value="ABC_TRANSPORTER_2"/>
    <property type="match status" value="1"/>
</dbReference>
<feature type="transmembrane region" description="Helical" evidence="9">
    <location>
        <begin position="21"/>
        <end position="43"/>
    </location>
</feature>
<dbReference type="Pfam" id="PF00664">
    <property type="entry name" value="ABC_membrane"/>
    <property type="match status" value="1"/>
</dbReference>
<dbReference type="GO" id="GO:0005524">
    <property type="term" value="F:ATP binding"/>
    <property type="evidence" value="ECO:0007669"/>
    <property type="project" value="UniProtKB-KW"/>
</dbReference>
<evidence type="ECO:0000256" key="4">
    <source>
        <dbReference type="ARBA" id="ARBA00022692"/>
    </source>
</evidence>
<evidence type="ECO:0000256" key="6">
    <source>
        <dbReference type="ARBA" id="ARBA00022840"/>
    </source>
</evidence>
<evidence type="ECO:0000313" key="12">
    <source>
        <dbReference type="EMBL" id="WGZ91724.1"/>
    </source>
</evidence>
<dbReference type="InterPro" id="IPR011527">
    <property type="entry name" value="ABC1_TM_dom"/>
</dbReference>
<dbReference type="GO" id="GO:0042883">
    <property type="term" value="P:cysteine transport"/>
    <property type="evidence" value="ECO:0007669"/>
    <property type="project" value="InterPro"/>
</dbReference>
<dbReference type="InterPro" id="IPR017871">
    <property type="entry name" value="ABC_transporter-like_CS"/>
</dbReference>
<protein>
    <submittedName>
        <fullName evidence="12">Thiol reductant ABC exporter subunit CydD</fullName>
    </submittedName>
</protein>
<keyword evidence="8 9" id="KW-0472">Membrane</keyword>
<evidence type="ECO:0000259" key="10">
    <source>
        <dbReference type="PROSITE" id="PS50893"/>
    </source>
</evidence>
<organism evidence="12">
    <name type="scientific">Candidatus Thiocaldithrix dubininis</name>
    <dbReference type="NCBI Taxonomy" id="3080823"/>
    <lineage>
        <taxon>Bacteria</taxon>
        <taxon>Pseudomonadati</taxon>
        <taxon>Pseudomonadota</taxon>
        <taxon>Gammaproteobacteria</taxon>
        <taxon>Thiotrichales</taxon>
        <taxon>Thiotrichaceae</taxon>
        <taxon>Candidatus Thiocaldithrix</taxon>
    </lineage>
</organism>
<dbReference type="InterPro" id="IPR014216">
    <property type="entry name" value="ABC_transptr_CydD"/>
</dbReference>
<evidence type="ECO:0000256" key="8">
    <source>
        <dbReference type="ARBA" id="ARBA00023136"/>
    </source>
</evidence>
<dbReference type="Gene3D" id="1.20.1560.10">
    <property type="entry name" value="ABC transporter type 1, transmembrane domain"/>
    <property type="match status" value="1"/>
</dbReference>
<keyword evidence="6" id="KW-0067">ATP-binding</keyword>
<feature type="transmembrane region" description="Helical" evidence="9">
    <location>
        <begin position="167"/>
        <end position="184"/>
    </location>
</feature>
<dbReference type="PROSITE" id="PS00211">
    <property type="entry name" value="ABC_TRANSPORTER_1"/>
    <property type="match status" value="1"/>
</dbReference>
<dbReference type="Gene3D" id="3.40.50.300">
    <property type="entry name" value="P-loop containing nucleotide triphosphate hydrolases"/>
    <property type="match status" value="1"/>
</dbReference>
<feature type="transmembrane region" description="Helical" evidence="9">
    <location>
        <begin position="279"/>
        <end position="296"/>
    </location>
</feature>
<feature type="transmembrane region" description="Helical" evidence="9">
    <location>
        <begin position="143"/>
        <end position="161"/>
    </location>
</feature>
<dbReference type="FunFam" id="3.40.50.300:FF:000221">
    <property type="entry name" value="Multidrug ABC transporter ATP-binding protein"/>
    <property type="match status" value="1"/>
</dbReference>
<dbReference type="InterPro" id="IPR036640">
    <property type="entry name" value="ABC1_TM_sf"/>
</dbReference>
<feature type="domain" description="ABC transporter" evidence="10">
    <location>
        <begin position="342"/>
        <end position="576"/>
    </location>
</feature>
<dbReference type="EMBL" id="CP124755">
    <property type="protein sequence ID" value="WGZ91724.1"/>
    <property type="molecule type" value="Genomic_DNA"/>
</dbReference>
<keyword evidence="4 9" id="KW-0812">Transmembrane</keyword>
<dbReference type="SUPFAM" id="SSF90123">
    <property type="entry name" value="ABC transporter transmembrane region"/>
    <property type="match status" value="1"/>
</dbReference>
<reference evidence="12" key="1">
    <citation type="journal article" date="2023" name="Int. J. Mol. Sci.">
        <title>Metagenomics Revealed a New Genus 'Candidatus Thiocaldithrix dubininis' gen. nov., sp. nov. and a New Species 'Candidatus Thiothrix putei' sp. nov. in the Family Thiotrichaceae, Some Members of Which Have Traits of Both Na+- and H+-Motive Energetics.</title>
        <authorList>
            <person name="Ravin N.V."/>
            <person name="Muntyan M.S."/>
            <person name="Smolyakov D.D."/>
            <person name="Rudenko T.S."/>
            <person name="Beletsky A.V."/>
            <person name="Mardanov A.V."/>
            <person name="Grabovich M.Y."/>
        </authorList>
    </citation>
    <scope>NUCLEOTIDE SEQUENCE</scope>
    <source>
        <strain evidence="12">GKL-01</strain>
    </source>
</reference>
<evidence type="ECO:0000256" key="7">
    <source>
        <dbReference type="ARBA" id="ARBA00022989"/>
    </source>
</evidence>
<dbReference type="CDD" id="cd18584">
    <property type="entry name" value="ABC_6TM_AarD_CydD"/>
    <property type="match status" value="1"/>
</dbReference>
<dbReference type="SUPFAM" id="SSF52540">
    <property type="entry name" value="P-loop containing nucleoside triphosphate hydrolases"/>
    <property type="match status" value="1"/>
</dbReference>
<dbReference type="NCBIfam" id="TIGR02857">
    <property type="entry name" value="CydD"/>
    <property type="match status" value="1"/>
</dbReference>
<dbReference type="PROSITE" id="PS50929">
    <property type="entry name" value="ABC_TM1F"/>
    <property type="match status" value="1"/>
</dbReference>
<feature type="domain" description="ABC transmembrane type-1" evidence="11">
    <location>
        <begin position="26"/>
        <end position="308"/>
    </location>
</feature>
<dbReference type="PANTHER" id="PTHR24221">
    <property type="entry name" value="ATP-BINDING CASSETTE SUB-FAMILY B"/>
    <property type="match status" value="1"/>
</dbReference>
<evidence type="ECO:0000256" key="1">
    <source>
        <dbReference type="ARBA" id="ARBA00004651"/>
    </source>
</evidence>